<evidence type="ECO:0000256" key="6">
    <source>
        <dbReference type="ARBA" id="ARBA00047512"/>
    </source>
</evidence>
<dbReference type="InterPro" id="IPR017946">
    <property type="entry name" value="PLC-like_Pdiesterase_TIM-brl"/>
</dbReference>
<dbReference type="Pfam" id="PF03009">
    <property type="entry name" value="GDPD"/>
    <property type="match status" value="1"/>
</dbReference>
<organism evidence="9 10">
    <name type="scientific">Ambrosia artemisiifolia</name>
    <name type="common">Common ragweed</name>
    <dbReference type="NCBI Taxonomy" id="4212"/>
    <lineage>
        <taxon>Eukaryota</taxon>
        <taxon>Viridiplantae</taxon>
        <taxon>Streptophyta</taxon>
        <taxon>Embryophyta</taxon>
        <taxon>Tracheophyta</taxon>
        <taxon>Spermatophyta</taxon>
        <taxon>Magnoliopsida</taxon>
        <taxon>eudicotyledons</taxon>
        <taxon>Gunneridae</taxon>
        <taxon>Pentapetalae</taxon>
        <taxon>asterids</taxon>
        <taxon>campanulids</taxon>
        <taxon>Asterales</taxon>
        <taxon>Asteraceae</taxon>
        <taxon>Asteroideae</taxon>
        <taxon>Heliantheae alliance</taxon>
        <taxon>Heliantheae</taxon>
        <taxon>Ambrosia</taxon>
    </lineage>
</organism>
<evidence type="ECO:0000259" key="8">
    <source>
        <dbReference type="Pfam" id="PF03009"/>
    </source>
</evidence>
<evidence type="ECO:0000313" key="10">
    <source>
        <dbReference type="Proteomes" id="UP001206925"/>
    </source>
</evidence>
<reference evidence="9" key="1">
    <citation type="submission" date="2022-06" db="EMBL/GenBank/DDBJ databases">
        <title>Uncovering the hologenomic basis of an extraordinary plant invasion.</title>
        <authorList>
            <person name="Bieker V.C."/>
            <person name="Martin M.D."/>
            <person name="Gilbert T."/>
            <person name="Hodgins K."/>
            <person name="Battlay P."/>
            <person name="Petersen B."/>
            <person name="Wilson J."/>
        </authorList>
    </citation>
    <scope>NUCLEOTIDE SEQUENCE</scope>
    <source>
        <strain evidence="9">AA19_3_7</strain>
        <tissue evidence="9">Leaf</tissue>
    </source>
</reference>
<gene>
    <name evidence="9" type="ORF">M8C21_018185</name>
</gene>
<evidence type="ECO:0000256" key="7">
    <source>
        <dbReference type="SAM" id="MobiDB-lite"/>
    </source>
</evidence>
<comment type="caution">
    <text evidence="9">The sequence shown here is derived from an EMBL/GenBank/DDBJ whole genome shotgun (WGS) entry which is preliminary data.</text>
</comment>
<dbReference type="InterPro" id="IPR030395">
    <property type="entry name" value="GP_PDE_dom"/>
</dbReference>
<comment type="similarity">
    <text evidence="1">Belongs to the glycerophosphoryl diester phosphodiesterase family.</text>
</comment>
<feature type="domain" description="GP-PDE" evidence="8">
    <location>
        <begin position="62"/>
        <end position="198"/>
    </location>
</feature>
<dbReference type="PANTHER" id="PTHR43620">
    <property type="entry name" value="GLYCEROPHOSPHORYL DIESTER PHOSPHODIESTERASE"/>
    <property type="match status" value="1"/>
</dbReference>
<dbReference type="Gene3D" id="3.20.20.190">
    <property type="entry name" value="Phosphatidylinositol (PI) phosphodiesterase"/>
    <property type="match status" value="1"/>
</dbReference>
<dbReference type="GO" id="GO:0008889">
    <property type="term" value="F:glycerophosphodiester phosphodiesterase activity"/>
    <property type="evidence" value="ECO:0007669"/>
    <property type="project" value="UniProtKB-EC"/>
</dbReference>
<dbReference type="SUPFAM" id="SSF51695">
    <property type="entry name" value="PLC-like phosphodiesterases"/>
    <property type="match status" value="1"/>
</dbReference>
<proteinExistence type="inferred from homology"/>
<dbReference type="PANTHER" id="PTHR43620:SF7">
    <property type="entry name" value="GLYCEROPHOSPHODIESTER PHOSPHODIESTERASE GDPD5-RELATED"/>
    <property type="match status" value="1"/>
</dbReference>
<evidence type="ECO:0000313" key="9">
    <source>
        <dbReference type="EMBL" id="KAI7726164.1"/>
    </source>
</evidence>
<dbReference type="GO" id="GO:0006629">
    <property type="term" value="P:lipid metabolic process"/>
    <property type="evidence" value="ECO:0007669"/>
    <property type="project" value="InterPro"/>
</dbReference>
<comment type="catalytic activity">
    <reaction evidence="6">
        <text>a sn-glycero-3-phosphodiester + H2O = an alcohol + sn-glycerol 3-phosphate + H(+)</text>
        <dbReference type="Rhea" id="RHEA:12969"/>
        <dbReference type="ChEBI" id="CHEBI:15377"/>
        <dbReference type="ChEBI" id="CHEBI:15378"/>
        <dbReference type="ChEBI" id="CHEBI:30879"/>
        <dbReference type="ChEBI" id="CHEBI:57597"/>
        <dbReference type="ChEBI" id="CHEBI:83408"/>
        <dbReference type="EC" id="3.1.4.46"/>
    </reaction>
</comment>
<keyword evidence="3" id="KW-0732">Signal</keyword>
<evidence type="ECO:0000256" key="2">
    <source>
        <dbReference type="ARBA" id="ARBA00012247"/>
    </source>
</evidence>
<dbReference type="AlphaFoldDB" id="A0AAD5BN50"/>
<sequence length="329" mass="36038">MLLYAYYTGPLPTGLKLLLWDPELGILGVRYIQLHAGLQAHANAAYLAANQGLSVTDAVMEALNKSRINNQRTKKILIESSDSAVLKLFKARSNWHELVYEVNENIRDALTSTIADISKFANSVIIGKESVYPRSKRFLGDQTDVVAKFHAFKLPVYVQLFENDFVSLPRDFHLDPYVEINTYVNGVGVNGVITSYPSTACRYRRNRCLGLPADETPPFMTPVVPGQLYSLMTPEQMPPAMAPNPILRDADVAQGPIPPSRILSPPPGNRTAPPPRASPSGQPPATVMGILFSIVFVVGTTVLENGREEVTDDSEEEAKSGSEIGFPPC</sequence>
<evidence type="ECO:0000256" key="4">
    <source>
        <dbReference type="ARBA" id="ARBA00022798"/>
    </source>
</evidence>
<evidence type="ECO:0000256" key="1">
    <source>
        <dbReference type="ARBA" id="ARBA00007277"/>
    </source>
</evidence>
<dbReference type="Proteomes" id="UP001206925">
    <property type="component" value="Unassembled WGS sequence"/>
</dbReference>
<keyword evidence="5" id="KW-0378">Hydrolase</keyword>
<evidence type="ECO:0000256" key="5">
    <source>
        <dbReference type="ARBA" id="ARBA00022801"/>
    </source>
</evidence>
<keyword evidence="4" id="KW-0319">Glycerol metabolism</keyword>
<feature type="region of interest" description="Disordered" evidence="7">
    <location>
        <begin position="240"/>
        <end position="284"/>
    </location>
</feature>
<dbReference type="EMBL" id="JAMZMK010011740">
    <property type="protein sequence ID" value="KAI7726164.1"/>
    <property type="molecule type" value="Genomic_DNA"/>
</dbReference>
<feature type="compositionally biased region" description="Pro residues" evidence="7">
    <location>
        <begin position="256"/>
        <end position="277"/>
    </location>
</feature>
<name>A0AAD5BN50_AMBAR</name>
<dbReference type="GO" id="GO:0006071">
    <property type="term" value="P:glycerol metabolic process"/>
    <property type="evidence" value="ECO:0007669"/>
    <property type="project" value="UniProtKB-KW"/>
</dbReference>
<dbReference type="EC" id="3.1.4.46" evidence="2"/>
<keyword evidence="10" id="KW-1185">Reference proteome</keyword>
<accession>A0AAD5BN50</accession>
<feature type="region of interest" description="Disordered" evidence="7">
    <location>
        <begin position="307"/>
        <end position="329"/>
    </location>
</feature>
<evidence type="ECO:0000256" key="3">
    <source>
        <dbReference type="ARBA" id="ARBA00022729"/>
    </source>
</evidence>
<protein>
    <recommendedName>
        <fullName evidence="2">glycerophosphodiester phosphodiesterase</fullName>
        <ecNumber evidence="2">3.1.4.46</ecNumber>
    </recommendedName>
</protein>